<accession>A0ABS8IYV8</accession>
<gene>
    <name evidence="3" type="ORF">LMJ30_15715</name>
</gene>
<reference evidence="3 4" key="1">
    <citation type="submission" date="2021-11" db="EMBL/GenBank/DDBJ databases">
        <authorList>
            <person name="Huq M.A."/>
        </authorList>
    </citation>
    <scope>NUCLEOTIDE SEQUENCE [LARGE SCALE GENOMIC DNA]</scope>
    <source>
        <strain evidence="3 4">MAHUQ-52</strain>
    </source>
</reference>
<evidence type="ECO:0000259" key="2">
    <source>
        <dbReference type="Pfam" id="PF18602"/>
    </source>
</evidence>
<evidence type="ECO:0000313" key="3">
    <source>
        <dbReference type="EMBL" id="MCC6072394.1"/>
    </source>
</evidence>
<organism evidence="3 4">
    <name type="scientific">Massilia agrisoli</name>
    <dbReference type="NCBI Taxonomy" id="2892444"/>
    <lineage>
        <taxon>Bacteria</taxon>
        <taxon>Pseudomonadati</taxon>
        <taxon>Pseudomonadota</taxon>
        <taxon>Betaproteobacteria</taxon>
        <taxon>Burkholderiales</taxon>
        <taxon>Oxalobacteraceae</taxon>
        <taxon>Telluria group</taxon>
        <taxon>Massilia</taxon>
    </lineage>
</organism>
<sequence>MRDHLKRSALILATLVPVLASHAQPVSELPWMTGQRLVKLLGNVDPRTVDWTPDSPFRSRAIAAEFHDMANGEFVHGYIQAVHDASEGKEWCWSQHMPKPDELVDEARRSLQRMTDAQLKQNAAALIAEVWRKKFPCPVESKRRKR</sequence>
<name>A0ABS8IYV8_9BURK</name>
<feature type="signal peptide" evidence="1">
    <location>
        <begin position="1"/>
        <end position="23"/>
    </location>
</feature>
<proteinExistence type="predicted"/>
<dbReference type="EMBL" id="JAJHPV010000014">
    <property type="protein sequence ID" value="MCC6072394.1"/>
    <property type="molecule type" value="Genomic_DNA"/>
</dbReference>
<dbReference type="Pfam" id="PF18602">
    <property type="entry name" value="Rap1a"/>
    <property type="match status" value="1"/>
</dbReference>
<dbReference type="Gene3D" id="1.10.890.40">
    <property type="match status" value="1"/>
</dbReference>
<comment type="caution">
    <text evidence="3">The sequence shown here is derived from an EMBL/GenBank/DDBJ whole genome shotgun (WGS) entry which is preliminary data.</text>
</comment>
<dbReference type="InterPro" id="IPR041238">
    <property type="entry name" value="Rap1a"/>
</dbReference>
<feature type="chain" id="PRO_5046230221" description="Rap1a immunity protein domain-containing protein" evidence="1">
    <location>
        <begin position="24"/>
        <end position="146"/>
    </location>
</feature>
<dbReference type="RefSeq" id="WP_229433280.1">
    <property type="nucleotide sequence ID" value="NZ_JAJHPV010000014.1"/>
</dbReference>
<evidence type="ECO:0000256" key="1">
    <source>
        <dbReference type="SAM" id="SignalP"/>
    </source>
</evidence>
<feature type="domain" description="Rap1a immunity protein" evidence="2">
    <location>
        <begin position="66"/>
        <end position="137"/>
    </location>
</feature>
<keyword evidence="1" id="KW-0732">Signal</keyword>
<protein>
    <recommendedName>
        <fullName evidence="2">Rap1a immunity protein domain-containing protein</fullName>
    </recommendedName>
</protein>
<dbReference type="Proteomes" id="UP001198701">
    <property type="component" value="Unassembled WGS sequence"/>
</dbReference>
<evidence type="ECO:0000313" key="4">
    <source>
        <dbReference type="Proteomes" id="UP001198701"/>
    </source>
</evidence>
<keyword evidence="4" id="KW-1185">Reference proteome</keyword>